<sequence>MAQTIVHMSNSLKDLRFQVLELDSTCMFVQPQAQQMIHGEISLFSYQKL</sequence>
<keyword evidence="1" id="KW-0805">Transcription regulation</keyword>
<proteinExistence type="inferred from homology"/>
<keyword evidence="1" id="KW-0227">DNA damage</keyword>
<evidence type="ECO:0000256" key="1">
    <source>
        <dbReference type="RuleBase" id="RU368032"/>
    </source>
</evidence>
<dbReference type="GO" id="GO:0000439">
    <property type="term" value="C:transcription factor TFIIH core complex"/>
    <property type="evidence" value="ECO:0007669"/>
    <property type="project" value="UniProtKB-UniRule"/>
</dbReference>
<dbReference type="Proteomes" id="UP000008694">
    <property type="component" value="Unassembled WGS sequence"/>
</dbReference>
<comment type="subunit">
    <text evidence="1">Component of the 7-subunit TFIIH core complex.</text>
</comment>
<dbReference type="GO" id="GO:0006289">
    <property type="term" value="P:nucleotide-excision repair"/>
    <property type="evidence" value="ECO:0007669"/>
    <property type="project" value="InterPro"/>
</dbReference>
<dbReference type="Gene3D" id="3.30.70.1220">
    <property type="entry name" value="TFB5-like"/>
    <property type="match status" value="1"/>
</dbReference>
<comment type="subcellular location">
    <subcellularLocation>
        <location evidence="1">Nucleus</location>
    </subcellularLocation>
</comment>
<evidence type="ECO:0000313" key="2">
    <source>
        <dbReference type="EMBL" id="EFH64158.1"/>
    </source>
</evidence>
<protein>
    <recommendedName>
        <fullName evidence="1">General transcription and DNA repair factor IIH subunit TFB5</fullName>
    </recommendedName>
</protein>
<dbReference type="HOGENOM" id="CLU_3144723_0_0_1"/>
<evidence type="ECO:0000313" key="3">
    <source>
        <dbReference type="Proteomes" id="UP000008694"/>
    </source>
</evidence>
<comment type="function">
    <text evidence="1">In NER, TFIIH acts by opening DNA around the lesion to allow the excision of the damaged oligonucleotide and its replacement by a new DNA fragment. In transcription, TFIIH has an essential role in transcription initiation. When the pre-initiation complex (PIC) has been established, TFIIH is required for promoter opening and promoter escape.</text>
</comment>
<dbReference type="Gramene" id="scaffold_200061.1">
    <property type="protein sequence ID" value="scaffold_200061.1"/>
    <property type="gene ID" value="scaffold_200061.1"/>
</dbReference>
<dbReference type="SUPFAM" id="SSF142897">
    <property type="entry name" value="TFB5-like"/>
    <property type="match status" value="1"/>
</dbReference>
<dbReference type="InterPro" id="IPR035935">
    <property type="entry name" value="TFB5-like_sf"/>
</dbReference>
<dbReference type="InterPro" id="IPR009400">
    <property type="entry name" value="TFIIH_TTDA/Tfb5"/>
</dbReference>
<organism evidence="3">
    <name type="scientific">Arabidopsis lyrata subsp. lyrata</name>
    <name type="common">Lyre-leaved rock-cress</name>
    <dbReference type="NCBI Taxonomy" id="81972"/>
    <lineage>
        <taxon>Eukaryota</taxon>
        <taxon>Viridiplantae</taxon>
        <taxon>Streptophyta</taxon>
        <taxon>Embryophyta</taxon>
        <taxon>Tracheophyta</taxon>
        <taxon>Spermatophyta</taxon>
        <taxon>Magnoliopsida</taxon>
        <taxon>eudicotyledons</taxon>
        <taxon>Gunneridae</taxon>
        <taxon>Pentapetalae</taxon>
        <taxon>rosids</taxon>
        <taxon>malvids</taxon>
        <taxon>Brassicales</taxon>
        <taxon>Brassicaceae</taxon>
        <taxon>Camelineae</taxon>
        <taxon>Arabidopsis</taxon>
    </lineage>
</organism>
<gene>
    <name evidence="2" type="ORF">ARALYDRAFT_892987</name>
</gene>
<reference evidence="3" key="1">
    <citation type="journal article" date="2011" name="Nat. Genet.">
        <title>The Arabidopsis lyrata genome sequence and the basis of rapid genome size change.</title>
        <authorList>
            <person name="Hu T.T."/>
            <person name="Pattyn P."/>
            <person name="Bakker E.G."/>
            <person name="Cao J."/>
            <person name="Cheng J.-F."/>
            <person name="Clark R.M."/>
            <person name="Fahlgren N."/>
            <person name="Fawcett J.A."/>
            <person name="Grimwood J."/>
            <person name="Gundlach H."/>
            <person name="Haberer G."/>
            <person name="Hollister J.D."/>
            <person name="Ossowski S."/>
            <person name="Ottilar R.P."/>
            <person name="Salamov A.A."/>
            <person name="Schneeberger K."/>
            <person name="Spannagl M."/>
            <person name="Wang X."/>
            <person name="Yang L."/>
            <person name="Nasrallah M.E."/>
            <person name="Bergelson J."/>
            <person name="Carrington J.C."/>
            <person name="Gaut B.S."/>
            <person name="Schmutz J."/>
            <person name="Mayer K.F.X."/>
            <person name="Van de Peer Y."/>
            <person name="Grigoriev I.V."/>
            <person name="Nordborg M."/>
            <person name="Weigel D."/>
            <person name="Guo Y.-L."/>
        </authorList>
    </citation>
    <scope>NUCLEOTIDE SEQUENCE [LARGE SCALE GENOMIC DNA]</scope>
    <source>
        <strain evidence="3">cv. MN47</strain>
    </source>
</reference>
<comment type="similarity">
    <text evidence="1">Belongs to the TFB5 family.</text>
</comment>
<dbReference type="GO" id="GO:0006367">
    <property type="term" value="P:transcription initiation at RNA polymerase II promoter"/>
    <property type="evidence" value="ECO:0007669"/>
    <property type="project" value="UniProtKB-UniRule"/>
</dbReference>
<dbReference type="Pfam" id="PF06331">
    <property type="entry name" value="Tfb5"/>
    <property type="match status" value="1"/>
</dbReference>
<accession>D7KSS1</accession>
<keyword evidence="1" id="KW-0234">DNA repair</keyword>
<dbReference type="EMBL" id="GL348714">
    <property type="protein sequence ID" value="EFH64158.1"/>
    <property type="molecule type" value="Genomic_DNA"/>
</dbReference>
<keyword evidence="1" id="KW-0804">Transcription</keyword>
<dbReference type="AlphaFoldDB" id="D7KSS1"/>
<name>D7KSS1_ARALL</name>
<keyword evidence="3" id="KW-1185">Reference proteome</keyword>
<keyword evidence="1" id="KW-0539">Nucleus</keyword>